<dbReference type="EMBL" id="CAJVCH010152203">
    <property type="protein sequence ID" value="CAG7727677.1"/>
    <property type="molecule type" value="Genomic_DNA"/>
</dbReference>
<dbReference type="AlphaFoldDB" id="A0A8J2JW18"/>
<accession>A0A8J2JW18</accession>
<proteinExistence type="predicted"/>
<organism evidence="1 2">
    <name type="scientific">Allacma fusca</name>
    <dbReference type="NCBI Taxonomy" id="39272"/>
    <lineage>
        <taxon>Eukaryota</taxon>
        <taxon>Metazoa</taxon>
        <taxon>Ecdysozoa</taxon>
        <taxon>Arthropoda</taxon>
        <taxon>Hexapoda</taxon>
        <taxon>Collembola</taxon>
        <taxon>Symphypleona</taxon>
        <taxon>Sminthuridae</taxon>
        <taxon>Allacma</taxon>
    </lineage>
</organism>
<evidence type="ECO:0000313" key="2">
    <source>
        <dbReference type="Proteomes" id="UP000708208"/>
    </source>
</evidence>
<reference evidence="1" key="1">
    <citation type="submission" date="2021-06" db="EMBL/GenBank/DDBJ databases">
        <authorList>
            <person name="Hodson N. C."/>
            <person name="Mongue J. A."/>
            <person name="Jaron S. K."/>
        </authorList>
    </citation>
    <scope>NUCLEOTIDE SEQUENCE</scope>
</reference>
<protein>
    <submittedName>
        <fullName evidence="1">Uncharacterized protein</fullName>
    </submittedName>
</protein>
<gene>
    <name evidence="1" type="ORF">AFUS01_LOCUS16508</name>
</gene>
<dbReference type="Proteomes" id="UP000708208">
    <property type="component" value="Unassembled WGS sequence"/>
</dbReference>
<comment type="caution">
    <text evidence="1">The sequence shown here is derived from an EMBL/GenBank/DDBJ whole genome shotgun (WGS) entry which is preliminary data.</text>
</comment>
<sequence length="170" mass="19292">MKNCHLSYTKSLKITIHLGMPLASVTAIKPDENGSLRKKPCFNLIVSQGLFKADPPKFPNSVETIWRTMLIRAWCCKEGFRFSPFLMTRSFCKTSLDSENRADGRNLLEGKTHEFINRDGDEENKTFCGNGRSNIFFGRIVAMGLHLFLSEDPRIGTLKTKSILTIGFHF</sequence>
<keyword evidence="2" id="KW-1185">Reference proteome</keyword>
<evidence type="ECO:0000313" key="1">
    <source>
        <dbReference type="EMBL" id="CAG7727677.1"/>
    </source>
</evidence>
<name>A0A8J2JW18_9HEXA</name>